<evidence type="ECO:0000313" key="10">
    <source>
        <dbReference type="Proteomes" id="UP000005496"/>
    </source>
</evidence>
<comment type="similarity">
    <text evidence="2">Belongs to the GSP F family.</text>
</comment>
<proteinExistence type="inferred from homology"/>
<name>D6SKP1_9BACT</name>
<dbReference type="Gene3D" id="1.20.81.30">
    <property type="entry name" value="Type II secretion system (T2SS), domain F"/>
    <property type="match status" value="2"/>
</dbReference>
<dbReference type="EMBL" id="ACJN02000001">
    <property type="protein sequence ID" value="EFI35252.1"/>
    <property type="molecule type" value="Genomic_DNA"/>
</dbReference>
<dbReference type="InterPro" id="IPR003004">
    <property type="entry name" value="GspF/PilC"/>
</dbReference>
<evidence type="ECO:0000256" key="1">
    <source>
        <dbReference type="ARBA" id="ARBA00004429"/>
    </source>
</evidence>
<evidence type="ECO:0000256" key="4">
    <source>
        <dbReference type="ARBA" id="ARBA00022519"/>
    </source>
</evidence>
<keyword evidence="10" id="KW-1185">Reference proteome</keyword>
<dbReference type="PRINTS" id="PR00812">
    <property type="entry name" value="BCTERIALGSPF"/>
</dbReference>
<evidence type="ECO:0000256" key="5">
    <source>
        <dbReference type="ARBA" id="ARBA00022692"/>
    </source>
</evidence>
<dbReference type="PANTHER" id="PTHR30012">
    <property type="entry name" value="GENERAL SECRETION PATHWAY PROTEIN"/>
    <property type="match status" value="1"/>
</dbReference>
<evidence type="ECO:0000313" key="9">
    <source>
        <dbReference type="EMBL" id="EFI35252.1"/>
    </source>
</evidence>
<comment type="subcellular location">
    <subcellularLocation>
        <location evidence="1">Cell inner membrane</location>
        <topology evidence="1">Multi-pass membrane protein</topology>
    </subcellularLocation>
</comment>
<evidence type="ECO:0000256" key="2">
    <source>
        <dbReference type="ARBA" id="ARBA00005745"/>
    </source>
</evidence>
<reference evidence="9" key="1">
    <citation type="submission" date="2010-05" db="EMBL/GenBank/DDBJ databases">
        <title>The draft genome of Desulfonatronospira thiodismutans ASO3-1.</title>
        <authorList>
            <consortium name="US DOE Joint Genome Institute (JGI-PGF)"/>
            <person name="Lucas S."/>
            <person name="Copeland A."/>
            <person name="Lapidus A."/>
            <person name="Cheng J.-F."/>
            <person name="Bruce D."/>
            <person name="Goodwin L."/>
            <person name="Pitluck S."/>
            <person name="Chertkov O."/>
            <person name="Brettin T."/>
            <person name="Detter J.C."/>
            <person name="Han C."/>
            <person name="Land M.L."/>
            <person name="Hauser L."/>
            <person name="Kyrpides N."/>
            <person name="Mikhailova N."/>
            <person name="Muyzer G."/>
            <person name="Woyke T."/>
        </authorList>
    </citation>
    <scope>NUCLEOTIDE SEQUENCE [LARGE SCALE GENOMIC DNA]</scope>
    <source>
        <strain evidence="9">ASO3-1</strain>
    </source>
</reference>
<evidence type="ECO:0000256" key="3">
    <source>
        <dbReference type="ARBA" id="ARBA00022475"/>
    </source>
</evidence>
<comment type="caution">
    <text evidence="9">The sequence shown here is derived from an EMBL/GenBank/DDBJ whole genome shotgun (WGS) entry which is preliminary data.</text>
</comment>
<keyword evidence="7" id="KW-0472">Membrane</keyword>
<organism evidence="9 10">
    <name type="scientific">Desulfonatronospira thiodismutans ASO3-1</name>
    <dbReference type="NCBI Taxonomy" id="555779"/>
    <lineage>
        <taxon>Bacteria</taxon>
        <taxon>Pseudomonadati</taxon>
        <taxon>Thermodesulfobacteriota</taxon>
        <taxon>Desulfovibrionia</taxon>
        <taxon>Desulfovibrionales</taxon>
        <taxon>Desulfonatronovibrionaceae</taxon>
        <taxon>Desulfonatronospira</taxon>
    </lineage>
</organism>
<dbReference type="eggNOG" id="COG1459">
    <property type="taxonomic scope" value="Bacteria"/>
</dbReference>
<dbReference type="InterPro" id="IPR042094">
    <property type="entry name" value="T2SS_GspF_sf"/>
</dbReference>
<protein>
    <submittedName>
        <fullName evidence="9">Type II secretion system F domain protein</fullName>
    </submittedName>
</protein>
<dbReference type="Proteomes" id="UP000005496">
    <property type="component" value="Unassembled WGS sequence"/>
</dbReference>
<gene>
    <name evidence="9" type="ORF">Dthio_PD2663</name>
</gene>
<feature type="domain" description="Type II secretion system protein GspF" evidence="8">
    <location>
        <begin position="277"/>
        <end position="398"/>
    </location>
</feature>
<sequence>MAVFQYKMLNTEGLLERKTENLPLEALEEAVRYLERQGATVLTIRRLPYWLNPVVQAYMHGFSRIKRAELAEMFNSLAVLLGARVNVLTALNEVSQGIKNPRLLSIVNFIIVDISNGQTFSKAIARHGRTFSPIICQMARIGEETGTLDQMLRKVADYLRQVDHVVGETKRALIYPALVLLVISGAVIFWLWYVVPQIVELFHEFGVEVPDITRFLIFMSSLVQNWMGPAVVFALFSAALLMGLRRLYRPRYAMDWLILKMPVISGIIHASSVARITENLGVLTASGVTVLRSLEIIRDSIENEVIKKRFEHVEHEIILGNNLSGALKRASAVEAMVVRMIAAGEATSSLEQQAFYVARQYRQRLDYLVQNMSKVLEPALLIVMGLFFALIVAGLLFPLYEMIGDTGMI</sequence>
<dbReference type="InterPro" id="IPR018076">
    <property type="entry name" value="T2SS_GspF_dom"/>
</dbReference>
<evidence type="ECO:0000256" key="7">
    <source>
        <dbReference type="ARBA" id="ARBA00023136"/>
    </source>
</evidence>
<keyword evidence="6" id="KW-1133">Transmembrane helix</keyword>
<dbReference type="GO" id="GO:0005886">
    <property type="term" value="C:plasma membrane"/>
    <property type="evidence" value="ECO:0007669"/>
    <property type="project" value="UniProtKB-SubCell"/>
</dbReference>
<evidence type="ECO:0000256" key="6">
    <source>
        <dbReference type="ARBA" id="ARBA00022989"/>
    </source>
</evidence>
<dbReference type="OrthoDB" id="9805682at2"/>
<keyword evidence="5" id="KW-0812">Transmembrane</keyword>
<evidence type="ECO:0000259" key="8">
    <source>
        <dbReference type="Pfam" id="PF00482"/>
    </source>
</evidence>
<dbReference type="AlphaFoldDB" id="D6SKP1"/>
<keyword evidence="3" id="KW-1003">Cell membrane</keyword>
<dbReference type="FunFam" id="1.20.81.30:FF:000001">
    <property type="entry name" value="Type II secretion system protein F"/>
    <property type="match status" value="1"/>
</dbReference>
<keyword evidence="4" id="KW-0997">Cell inner membrane</keyword>
<accession>D6SKP1</accession>
<dbReference type="PANTHER" id="PTHR30012:SF0">
    <property type="entry name" value="TYPE II SECRETION SYSTEM PROTEIN F-RELATED"/>
    <property type="match status" value="1"/>
</dbReference>
<feature type="domain" description="Type II secretion system protein GspF" evidence="8">
    <location>
        <begin position="75"/>
        <end position="196"/>
    </location>
</feature>
<dbReference type="Pfam" id="PF00482">
    <property type="entry name" value="T2SSF"/>
    <property type="match status" value="2"/>
</dbReference>